<sequence>MDLSYLLNSQLTLDEIRDRSVSRKGDARRGTPLPDEEYAFRLFEQENAVELEDLQIGHSLQRAIDSDRVKEIRVKQLAAHDDRIYALAVERGQALPERTAAQKALLKLTPQSGV</sequence>
<comment type="caution">
    <text evidence="1">The sequence shown here is derived from an EMBL/GenBank/DDBJ whole genome shotgun (WGS) entry which is preliminary data.</text>
</comment>
<evidence type="ECO:0000313" key="2">
    <source>
        <dbReference type="Proteomes" id="UP001163846"/>
    </source>
</evidence>
<organism evidence="1 2">
    <name type="scientific">Lentinula raphanica</name>
    <dbReference type="NCBI Taxonomy" id="153919"/>
    <lineage>
        <taxon>Eukaryota</taxon>
        <taxon>Fungi</taxon>
        <taxon>Dikarya</taxon>
        <taxon>Basidiomycota</taxon>
        <taxon>Agaricomycotina</taxon>
        <taxon>Agaricomycetes</taxon>
        <taxon>Agaricomycetidae</taxon>
        <taxon>Agaricales</taxon>
        <taxon>Marasmiineae</taxon>
        <taxon>Omphalotaceae</taxon>
        <taxon>Lentinula</taxon>
    </lineage>
</organism>
<dbReference type="EMBL" id="MU806972">
    <property type="protein sequence ID" value="KAJ3832397.1"/>
    <property type="molecule type" value="Genomic_DNA"/>
</dbReference>
<dbReference type="AlphaFoldDB" id="A0AA38UB37"/>
<evidence type="ECO:0000313" key="1">
    <source>
        <dbReference type="EMBL" id="KAJ3832397.1"/>
    </source>
</evidence>
<gene>
    <name evidence="1" type="ORF">F5878DRAFT_548242</name>
</gene>
<protein>
    <submittedName>
        <fullName evidence="1">Uncharacterized protein</fullName>
    </submittedName>
</protein>
<accession>A0AA38UB37</accession>
<proteinExistence type="predicted"/>
<dbReference type="Proteomes" id="UP001163846">
    <property type="component" value="Unassembled WGS sequence"/>
</dbReference>
<keyword evidence="2" id="KW-1185">Reference proteome</keyword>
<name>A0AA38UB37_9AGAR</name>
<reference evidence="1" key="1">
    <citation type="submission" date="2022-08" db="EMBL/GenBank/DDBJ databases">
        <authorList>
            <consortium name="DOE Joint Genome Institute"/>
            <person name="Min B."/>
            <person name="Riley R."/>
            <person name="Sierra-Patev S."/>
            <person name="Naranjo-Ortiz M."/>
            <person name="Looney B."/>
            <person name="Konkel Z."/>
            <person name="Slot J.C."/>
            <person name="Sakamoto Y."/>
            <person name="Steenwyk J.L."/>
            <person name="Rokas A."/>
            <person name="Carro J."/>
            <person name="Camarero S."/>
            <person name="Ferreira P."/>
            <person name="Molpeceres G."/>
            <person name="Ruiz-Duenas F.J."/>
            <person name="Serrano A."/>
            <person name="Henrissat B."/>
            <person name="Drula E."/>
            <person name="Hughes K.W."/>
            <person name="Mata J.L."/>
            <person name="Ishikawa N.K."/>
            <person name="Vargas-Isla R."/>
            <person name="Ushijima S."/>
            <person name="Smith C.A."/>
            <person name="Ahrendt S."/>
            <person name="Andreopoulos W."/>
            <person name="He G."/>
            <person name="Labutti K."/>
            <person name="Lipzen A."/>
            <person name="Ng V."/>
            <person name="Sandor L."/>
            <person name="Barry K."/>
            <person name="Martinez A.T."/>
            <person name="Xiao Y."/>
            <person name="Gibbons J.G."/>
            <person name="Terashima K."/>
            <person name="Hibbett D.S."/>
            <person name="Grigoriev I.V."/>
        </authorList>
    </citation>
    <scope>NUCLEOTIDE SEQUENCE</scope>
    <source>
        <strain evidence="1">TFB9207</strain>
    </source>
</reference>